<dbReference type="EMBL" id="GG662656">
    <property type="protein sequence ID" value="EAR98025.1"/>
    <property type="molecule type" value="Genomic_DNA"/>
</dbReference>
<dbReference type="GeneID" id="7826675"/>
<dbReference type="InParanoid" id="I7M8G3"/>
<dbReference type="Proteomes" id="UP000009168">
    <property type="component" value="Unassembled WGS sequence"/>
</dbReference>
<evidence type="ECO:0000313" key="1">
    <source>
        <dbReference type="EMBL" id="EAR98025.1"/>
    </source>
</evidence>
<keyword evidence="2" id="KW-1185">Reference proteome</keyword>
<dbReference type="AlphaFoldDB" id="I7M8G3"/>
<reference evidence="2" key="1">
    <citation type="journal article" date="2006" name="PLoS Biol.">
        <title>Macronuclear genome sequence of the ciliate Tetrahymena thermophila, a model eukaryote.</title>
        <authorList>
            <person name="Eisen J.A."/>
            <person name="Coyne R.S."/>
            <person name="Wu M."/>
            <person name="Wu D."/>
            <person name="Thiagarajan M."/>
            <person name="Wortman J.R."/>
            <person name="Badger J.H."/>
            <person name="Ren Q."/>
            <person name="Amedeo P."/>
            <person name="Jones K.M."/>
            <person name="Tallon L.J."/>
            <person name="Delcher A.L."/>
            <person name="Salzberg S.L."/>
            <person name="Silva J.C."/>
            <person name="Haas B.J."/>
            <person name="Majoros W.H."/>
            <person name="Farzad M."/>
            <person name="Carlton J.M."/>
            <person name="Smith R.K. Jr."/>
            <person name="Garg J."/>
            <person name="Pearlman R.E."/>
            <person name="Karrer K.M."/>
            <person name="Sun L."/>
            <person name="Manning G."/>
            <person name="Elde N.C."/>
            <person name="Turkewitz A.P."/>
            <person name="Asai D.J."/>
            <person name="Wilkes D.E."/>
            <person name="Wang Y."/>
            <person name="Cai H."/>
            <person name="Collins K."/>
            <person name="Stewart B.A."/>
            <person name="Lee S.R."/>
            <person name="Wilamowska K."/>
            <person name="Weinberg Z."/>
            <person name="Ruzzo W.L."/>
            <person name="Wloga D."/>
            <person name="Gaertig J."/>
            <person name="Frankel J."/>
            <person name="Tsao C.-C."/>
            <person name="Gorovsky M.A."/>
            <person name="Keeling P.J."/>
            <person name="Waller R.F."/>
            <person name="Patron N.J."/>
            <person name="Cherry J.M."/>
            <person name="Stover N.A."/>
            <person name="Krieger C.J."/>
            <person name="del Toro C."/>
            <person name="Ryder H.F."/>
            <person name="Williamson S.C."/>
            <person name="Barbeau R.A."/>
            <person name="Hamilton E.P."/>
            <person name="Orias E."/>
        </authorList>
    </citation>
    <scope>NUCLEOTIDE SEQUENCE [LARGE SCALE GENOMIC DNA]</scope>
    <source>
        <strain evidence="2">SB210</strain>
    </source>
</reference>
<organism evidence="1 2">
    <name type="scientific">Tetrahymena thermophila (strain SB210)</name>
    <dbReference type="NCBI Taxonomy" id="312017"/>
    <lineage>
        <taxon>Eukaryota</taxon>
        <taxon>Sar</taxon>
        <taxon>Alveolata</taxon>
        <taxon>Ciliophora</taxon>
        <taxon>Intramacronucleata</taxon>
        <taxon>Oligohymenophorea</taxon>
        <taxon>Hymenostomatida</taxon>
        <taxon>Tetrahymenina</taxon>
        <taxon>Tetrahymenidae</taxon>
        <taxon>Tetrahymena</taxon>
    </lineage>
</organism>
<gene>
    <name evidence="1" type="ORF">TTHERM_00284150</name>
</gene>
<protein>
    <submittedName>
        <fullName evidence="1">Uncharacterized protein</fullName>
    </submittedName>
</protein>
<sequence length="208" mass="24484">MIKNNNFFKFLCQNQKLTSPFKDTLEIFCFKFQNQQGGEVESRWAHNSKVGGSKPLSAKIFIQQMSNKFAQLFYTFINIFQNIQISWLDFDSLLLYNQQGGEVESRWAHNSKVGGSKPLSAKFFLITKKQQNEKMWIRNCLIEQIILQEKNKLIAKINKKLEEKEEIYLVRNEFLSQNQVEDEGRIEYLIAIGRKQLPMVKQMINMSQ</sequence>
<dbReference type="KEGG" id="tet:TTHERM_00284150"/>
<accession>I7M8G3</accession>
<name>I7M8G3_TETTS</name>
<dbReference type="RefSeq" id="XP_001018270.1">
    <property type="nucleotide sequence ID" value="XM_001018270.1"/>
</dbReference>
<dbReference type="HOGENOM" id="CLU_1323242_0_0_1"/>
<evidence type="ECO:0000313" key="2">
    <source>
        <dbReference type="Proteomes" id="UP000009168"/>
    </source>
</evidence>
<proteinExistence type="predicted"/>